<evidence type="ECO:0000313" key="2">
    <source>
        <dbReference type="EMBL" id="POY70230.1"/>
    </source>
</evidence>
<name>A0A2S5B0B8_9BASI</name>
<evidence type="ECO:0000256" key="1">
    <source>
        <dbReference type="SAM" id="MobiDB-lite"/>
    </source>
</evidence>
<comment type="caution">
    <text evidence="2">The sequence shown here is derived from an EMBL/GenBank/DDBJ whole genome shotgun (WGS) entry which is preliminary data.</text>
</comment>
<keyword evidence="3" id="KW-1185">Reference proteome</keyword>
<proteinExistence type="predicted"/>
<gene>
    <name evidence="2" type="ORF">BMF94_6814</name>
</gene>
<evidence type="ECO:0000313" key="3">
    <source>
        <dbReference type="Proteomes" id="UP000237144"/>
    </source>
</evidence>
<sequence>MQLCLETLLISPHLGNYVRSLLHLPAIYDIVEADGLSDRDFYVWCRTVMRLAPRIQAVSIMPWSGSDCCKALAGGPHIRDPWLDLPDDFFGSGLVSARQVSSFLQASGIRRLRSLRLPLLERDFADEVFPSESRVITVEHITMEDAYCDPFTSALHHFVRFEGVQTVLYRASEFCGLDADIFRAMHGGPTELTIVPEDDDLSVTTSLSLLPSLPHLVTLRLQRVRVRLHDLEEVPVKMPALQTLELLDCDWSECGHSEDLWLELLPSALQLRTISFSACRPISLDIDHFASLCDVYGVRFEWTPRRRLRRGRPAKVGSDQFELDGPPSRPSSAQSPPGHALRQGSLPAIEQAPGSGNDEALFYWVHDEAGRPFAIPYDHADLSFRPTPSEYEDDYGSEISDGDDEVEQYADEPDFLPAPPDEPRLEPEYEAAEPDNEDDSCTSYEPWLDWSEPCDVEAAGAAWVAFDIDDQGKEKRRNRRRQREGPDNDDLQEAVRAFLIEYAGAHPPTPLHRSEMPSARKLPGLRTDCPDLRSPASCLSEEAIDLICAFVREDDDFEISTRTLCSLALTARRFLSSAVRALWYDPTRAIAASERRVQMQRCLEKLLLAPHLGRHIRALHHLPDLLDIVYAAGLSDLDLSVWVLAVIQLSPRIAAVTTLPIERISGCLRVASLPTVRDLRLDLSQSQWHGGITYTGSECQHFLRKASPDRLRVLALPPMDLKHEHNTDRIVIEVEHLSLSSCILDGSDASLSQWFDFRGLRFLTWRADDYDGLQLSCLEGLTSELVELAIEPHSRLIAAREPDEEIALDTQLCNLPTLRCLVHLRLRNVLLSTFDVEAIPSRCPVLEHIFLTACEWSEFSLEAWLTLIETLPHLRAMSFDACERAYFRSFLEEACAARRIDFRWRTTRTADDTSDTESSASEATSTRSSSPWTDGDLMADESAGAPWYWVFNEIGRPVAIPHDPLDLASCPAASERDATDADAMSEDSCEWQIDETEYLPAVPDEPRFETNYQAVDPDNEDESCSTYEPWSAWSEPCDFAVADAAWIAYDVDEEVYEKTLRQEGDPEGDQTLREAVQDLIIGRSEAGWRP</sequence>
<feature type="region of interest" description="Disordered" evidence="1">
    <location>
        <begin position="911"/>
        <end position="936"/>
    </location>
</feature>
<dbReference type="SUPFAM" id="SSF52047">
    <property type="entry name" value="RNI-like"/>
    <property type="match status" value="1"/>
</dbReference>
<feature type="compositionally biased region" description="Low complexity" evidence="1">
    <location>
        <begin position="916"/>
        <end position="930"/>
    </location>
</feature>
<dbReference type="AlphaFoldDB" id="A0A2S5B0B8"/>
<dbReference type="OrthoDB" id="2530080at2759"/>
<reference evidence="2 3" key="1">
    <citation type="journal article" date="2018" name="Front. Microbiol.">
        <title>Prospects for Fungal Bioremediation of Acidic Radioactive Waste Sites: Characterization and Genome Sequence of Rhodotorula taiwanensis MD1149.</title>
        <authorList>
            <person name="Tkavc R."/>
            <person name="Matrosova V.Y."/>
            <person name="Grichenko O.E."/>
            <person name="Gostincar C."/>
            <person name="Volpe R.P."/>
            <person name="Klimenkova P."/>
            <person name="Gaidamakova E.K."/>
            <person name="Zhou C.E."/>
            <person name="Stewart B.J."/>
            <person name="Lyman M.G."/>
            <person name="Malfatti S.A."/>
            <person name="Rubinfeld B."/>
            <person name="Courtot M."/>
            <person name="Singh J."/>
            <person name="Dalgard C.L."/>
            <person name="Hamilton T."/>
            <person name="Frey K.G."/>
            <person name="Gunde-Cimerman N."/>
            <person name="Dugan L."/>
            <person name="Daly M.J."/>
        </authorList>
    </citation>
    <scope>NUCLEOTIDE SEQUENCE [LARGE SCALE GENOMIC DNA]</scope>
    <source>
        <strain evidence="2 3">MD1149</strain>
    </source>
</reference>
<feature type="region of interest" description="Disordered" evidence="1">
    <location>
        <begin position="411"/>
        <end position="443"/>
    </location>
</feature>
<organism evidence="2 3">
    <name type="scientific">Rhodotorula taiwanensis</name>
    <dbReference type="NCBI Taxonomy" id="741276"/>
    <lineage>
        <taxon>Eukaryota</taxon>
        <taxon>Fungi</taxon>
        <taxon>Dikarya</taxon>
        <taxon>Basidiomycota</taxon>
        <taxon>Pucciniomycotina</taxon>
        <taxon>Microbotryomycetes</taxon>
        <taxon>Sporidiobolales</taxon>
        <taxon>Sporidiobolaceae</taxon>
        <taxon>Rhodotorula</taxon>
    </lineage>
</organism>
<feature type="compositionally biased region" description="Acidic residues" evidence="1">
    <location>
        <begin position="428"/>
        <end position="440"/>
    </location>
</feature>
<accession>A0A2S5B0B8</accession>
<dbReference type="Proteomes" id="UP000237144">
    <property type="component" value="Unassembled WGS sequence"/>
</dbReference>
<dbReference type="EMBL" id="PJQD01000140">
    <property type="protein sequence ID" value="POY70230.1"/>
    <property type="molecule type" value="Genomic_DNA"/>
</dbReference>
<feature type="region of interest" description="Disordered" evidence="1">
    <location>
        <begin position="311"/>
        <end position="343"/>
    </location>
</feature>
<protein>
    <submittedName>
        <fullName evidence="2">Uncharacterized protein</fullName>
    </submittedName>
</protein>